<feature type="compositionally biased region" description="Acidic residues" evidence="1">
    <location>
        <begin position="151"/>
        <end position="163"/>
    </location>
</feature>
<evidence type="ECO:0000313" key="3">
    <source>
        <dbReference type="Proteomes" id="UP000815325"/>
    </source>
</evidence>
<reference evidence="2" key="1">
    <citation type="submission" date="2017-08" db="EMBL/GenBank/DDBJ databases">
        <authorList>
            <person name="Polle J.E."/>
            <person name="Barry K."/>
            <person name="Cushman J."/>
            <person name="Schmutz J."/>
            <person name="Tran D."/>
            <person name="Hathwaick L.T."/>
            <person name="Yim W.C."/>
            <person name="Jenkins J."/>
            <person name="Mckie-Krisberg Z.M."/>
            <person name="Prochnik S."/>
            <person name="Lindquist E."/>
            <person name="Dockter R.B."/>
            <person name="Adam C."/>
            <person name="Molina H."/>
            <person name="Bunkerborg J."/>
            <person name="Jin E."/>
            <person name="Buchheim M."/>
            <person name="Magnuson J."/>
        </authorList>
    </citation>
    <scope>NUCLEOTIDE SEQUENCE</scope>
    <source>
        <strain evidence="2">CCAP 19/18</strain>
    </source>
</reference>
<evidence type="ECO:0000313" key="2">
    <source>
        <dbReference type="EMBL" id="KAF5841601.1"/>
    </source>
</evidence>
<gene>
    <name evidence="2" type="ORF">DUNSADRAFT_12299</name>
</gene>
<sequence>MAETSVDDLLKDLLGDEGKAPEEAGQHASFGPLNEEAPFPGNEQVNTLETSNAQVARAELIGHASGGAWDQNISTQGARDAQSPSAQPPDLFTSEPDTKQLRNAQQQQQQQQQQQNVLSSPEASTTGGSFPVGKSAPAGGDAQQFAPDPNDNTENDDMLEGLDDVFGPTTAPTTPQAENGRSFGDDAQQQQQQQLLSNPALADTHQHQYTSGQPMLQEAEQLQLLQIDEAQQQFDEQPCPQHEHAKMLQQQQQQQQQRTEQQQVLPHHEAMLARARAEEEQLLSAGKFALDKQRI</sequence>
<proteinExistence type="predicted"/>
<accession>A0ABQ7H419</accession>
<evidence type="ECO:0000256" key="1">
    <source>
        <dbReference type="SAM" id="MobiDB-lite"/>
    </source>
</evidence>
<feature type="region of interest" description="Disordered" evidence="1">
    <location>
        <begin position="229"/>
        <end position="265"/>
    </location>
</feature>
<comment type="caution">
    <text evidence="2">The sequence shown here is derived from an EMBL/GenBank/DDBJ whole genome shotgun (WGS) entry which is preliminary data.</text>
</comment>
<feature type="compositionally biased region" description="Polar residues" evidence="1">
    <location>
        <begin position="170"/>
        <end position="179"/>
    </location>
</feature>
<dbReference type="EMBL" id="MU069482">
    <property type="protein sequence ID" value="KAF5841601.1"/>
    <property type="molecule type" value="Genomic_DNA"/>
</dbReference>
<feature type="compositionally biased region" description="Low complexity" evidence="1">
    <location>
        <begin position="249"/>
        <end position="263"/>
    </location>
</feature>
<feature type="compositionally biased region" description="Polar residues" evidence="1">
    <location>
        <begin position="71"/>
        <end position="85"/>
    </location>
</feature>
<protein>
    <submittedName>
        <fullName evidence="2">Uncharacterized protein</fullName>
    </submittedName>
</protein>
<name>A0ABQ7H419_DUNSA</name>
<feature type="compositionally biased region" description="Basic and acidic residues" evidence="1">
    <location>
        <begin position="8"/>
        <end position="25"/>
    </location>
</feature>
<keyword evidence="3" id="KW-1185">Reference proteome</keyword>
<feature type="region of interest" description="Disordered" evidence="1">
    <location>
        <begin position="1"/>
        <end position="44"/>
    </location>
</feature>
<feature type="compositionally biased region" description="Polar residues" evidence="1">
    <location>
        <begin position="116"/>
        <end position="128"/>
    </location>
</feature>
<feature type="region of interest" description="Disordered" evidence="1">
    <location>
        <begin position="65"/>
        <end position="214"/>
    </location>
</feature>
<dbReference type="Proteomes" id="UP000815325">
    <property type="component" value="Unassembled WGS sequence"/>
</dbReference>
<organism evidence="2 3">
    <name type="scientific">Dunaliella salina</name>
    <name type="common">Green alga</name>
    <name type="synonym">Protococcus salinus</name>
    <dbReference type="NCBI Taxonomy" id="3046"/>
    <lineage>
        <taxon>Eukaryota</taxon>
        <taxon>Viridiplantae</taxon>
        <taxon>Chlorophyta</taxon>
        <taxon>core chlorophytes</taxon>
        <taxon>Chlorophyceae</taxon>
        <taxon>CS clade</taxon>
        <taxon>Chlamydomonadales</taxon>
        <taxon>Dunaliellaceae</taxon>
        <taxon>Dunaliella</taxon>
    </lineage>
</organism>
<feature type="compositionally biased region" description="Low complexity" evidence="1">
    <location>
        <begin position="105"/>
        <end position="115"/>
    </location>
</feature>